<dbReference type="EMBL" id="CM046391">
    <property type="protein sequence ID" value="KAI8557338.1"/>
    <property type="molecule type" value="Genomic_DNA"/>
</dbReference>
<name>A0ACC0NXL9_RHOML</name>
<dbReference type="Proteomes" id="UP001062846">
    <property type="component" value="Chromosome 4"/>
</dbReference>
<organism evidence="1 2">
    <name type="scientific">Rhododendron molle</name>
    <name type="common">Chinese azalea</name>
    <name type="synonym">Azalea mollis</name>
    <dbReference type="NCBI Taxonomy" id="49168"/>
    <lineage>
        <taxon>Eukaryota</taxon>
        <taxon>Viridiplantae</taxon>
        <taxon>Streptophyta</taxon>
        <taxon>Embryophyta</taxon>
        <taxon>Tracheophyta</taxon>
        <taxon>Spermatophyta</taxon>
        <taxon>Magnoliopsida</taxon>
        <taxon>eudicotyledons</taxon>
        <taxon>Gunneridae</taxon>
        <taxon>Pentapetalae</taxon>
        <taxon>asterids</taxon>
        <taxon>Ericales</taxon>
        <taxon>Ericaceae</taxon>
        <taxon>Ericoideae</taxon>
        <taxon>Rhodoreae</taxon>
        <taxon>Rhododendron</taxon>
    </lineage>
</organism>
<evidence type="ECO:0000313" key="2">
    <source>
        <dbReference type="Proteomes" id="UP001062846"/>
    </source>
</evidence>
<protein>
    <submittedName>
        <fullName evidence="1">Uncharacterized protein</fullName>
    </submittedName>
</protein>
<reference evidence="1" key="1">
    <citation type="submission" date="2022-02" db="EMBL/GenBank/DDBJ databases">
        <title>Plant Genome Project.</title>
        <authorList>
            <person name="Zhang R.-G."/>
        </authorList>
    </citation>
    <scope>NUCLEOTIDE SEQUENCE</scope>
    <source>
        <strain evidence="1">AT1</strain>
    </source>
</reference>
<gene>
    <name evidence="1" type="ORF">RHMOL_Rhmol04G0002900</name>
</gene>
<accession>A0ACC0NXL9</accession>
<comment type="caution">
    <text evidence="1">The sequence shown here is derived from an EMBL/GenBank/DDBJ whole genome shotgun (WGS) entry which is preliminary data.</text>
</comment>
<proteinExistence type="predicted"/>
<keyword evidence="2" id="KW-1185">Reference proteome</keyword>
<evidence type="ECO:0000313" key="1">
    <source>
        <dbReference type="EMBL" id="KAI8557338.1"/>
    </source>
</evidence>
<sequence>MSHTSGLRTEKVPKERLLAEQTKARNGERVMPNKRLLCRTNHRETVFGQKSTLGDQSLTFLTFGEKWVTLKAQNSISKALCSLMVFSSPPLQEIRIRALLWAFVGAFPVQQLHKSYVPVNTNNFEFVKAAFQAGGFPSSHSSAAVATAMSLGIERGFSDAIFGLAVVYASLVMYDAQGVRREVGIHAKALNKVLVQNFIASKDVDNTIDSRPRISFSKRENFEPMSWEEADSFSVKHRNAKILLGSEDRKGQIGKLISSSPSSDAEGETEKVDSWDVPVLKESVGHNEFEVIAGALLGLFVCLVVYNIT</sequence>